<proteinExistence type="predicted"/>
<dbReference type="InterPro" id="IPR049366">
    <property type="entry name" value="RGL11_C"/>
</dbReference>
<dbReference type="InterPro" id="IPR034641">
    <property type="entry name" value="RGL11"/>
</dbReference>
<feature type="domain" description="Rhamnogalacturonan lyase family 11 C-terminal" evidence="2">
    <location>
        <begin position="151"/>
        <end position="625"/>
    </location>
</feature>
<evidence type="ECO:0000313" key="4">
    <source>
        <dbReference type="Proteomes" id="UP000464378"/>
    </source>
</evidence>
<dbReference type="AlphaFoldDB" id="A0A6C2YHE9"/>
<dbReference type="InParanoid" id="A0A6C2YHE9"/>
<dbReference type="PANTHER" id="PTHR43118">
    <property type="entry name" value="RHAMNOGALACTURONAN LYASE (EUROFUNG)"/>
    <property type="match status" value="1"/>
</dbReference>
<dbReference type="EMBL" id="LR593887">
    <property type="protein sequence ID" value="VTR97318.1"/>
    <property type="molecule type" value="Genomic_DNA"/>
</dbReference>
<reference evidence="3" key="1">
    <citation type="submission" date="2019-04" db="EMBL/GenBank/DDBJ databases">
        <authorList>
            <consortium name="Science for Life Laboratories"/>
        </authorList>
    </citation>
    <scope>NUCLEOTIDE SEQUENCE</scope>
    <source>
        <strain evidence="3">MBLW1</strain>
    </source>
</reference>
<dbReference type="KEGG" id="tim:GMBLW1_30100"/>
<accession>A0A6C2YHE9</accession>
<dbReference type="InterPro" id="IPR041624">
    <property type="entry name" value="RGI_lyase"/>
</dbReference>
<dbReference type="Gene3D" id="2.60.40.10">
    <property type="entry name" value="Immunoglobulins"/>
    <property type="match status" value="1"/>
</dbReference>
<dbReference type="Proteomes" id="UP000464378">
    <property type="component" value="Chromosome"/>
</dbReference>
<dbReference type="InterPro" id="IPR013783">
    <property type="entry name" value="Ig-like_fold"/>
</dbReference>
<dbReference type="SUPFAM" id="SSF69318">
    <property type="entry name" value="Integrin alpha N-terminal domain"/>
    <property type="match status" value="1"/>
</dbReference>
<dbReference type="InterPro" id="IPR028994">
    <property type="entry name" value="Integrin_alpha_N"/>
</dbReference>
<dbReference type="Pfam" id="PF18370">
    <property type="entry name" value="RGI_lyase"/>
    <property type="match status" value="1"/>
</dbReference>
<dbReference type="RefSeq" id="WP_162656114.1">
    <property type="nucleotide sequence ID" value="NZ_LR593887.1"/>
</dbReference>
<keyword evidence="4" id="KW-1185">Reference proteome</keyword>
<sequence length="637" mass="70075">MMRGWLAGILGISALALGHLCGIASAPPDPSESAVNPPRFRILERLDRGLIALRTSDTQVTLSWRLLATDPESIAFEIDRQIGSQPPTPLCSKPLSHATFWQDSPPDFAQPITYTLRAAAHANPQVPPLAKVTIPAQLPIQSYLRVPIQVPASHTPNDGSVGDLDGDGQLEIVLKSEQRPRDNSQPGDTGETLLDAYRLDGTQLWRIHLGPNIREGAHYTQFLVYDFDGDGRAEVMLKTADGTRDGTGQILGDPQANHRNEQGFILTGPEFLTVFEGATGKALATVDYLPARGTVRDWGDAYGNRVDRFLAGVAYLDGERPSAIFSRGYYTRTVLVAWDFREGKLTRRWTFDSNRANRAVDSGDRFDGQGDHSLSIADIDADGCDEIIFGAMTIDHNGQPCYSTNLGHGDALHVSDFDPARQGQEVFNIHEKRPAVGVSFRDAKSGATLWSKASGDVGRGMIADIDPRYPGAESWAAGPGLTGVWDCTGKSISRRRPRATAFVLWWDGDPLRELLDRNRISKWNPETESESTLLVAENCLANNGSKGSPVLVGDLLGDWREEVVLRSSDNRELRIFTTPIPTEQRMVTLLHDAQYRCAIAWQNVGYNQPPHPSFFLGHGMGSAPWPRIRVPSRMNDR</sequence>
<name>A0A6C2YHE9_9BACT</name>
<dbReference type="EMBL" id="LR586016">
    <property type="protein sequence ID" value="VIP00950.1"/>
    <property type="molecule type" value="Genomic_DNA"/>
</dbReference>
<dbReference type="Pfam" id="PF21348">
    <property type="entry name" value="RGL11_C"/>
    <property type="match status" value="1"/>
</dbReference>
<dbReference type="PANTHER" id="PTHR43118:SF1">
    <property type="entry name" value="RHAMNOGALACTURONAN LYASE (EUROFUNG)"/>
    <property type="match status" value="1"/>
</dbReference>
<dbReference type="CDD" id="cd10318">
    <property type="entry name" value="RGL11"/>
    <property type="match status" value="1"/>
</dbReference>
<gene>
    <name evidence="3" type="ORF">GMBLW1_30100</name>
</gene>
<feature type="domain" description="Rhamnogalacturonan I lyase beta-sheet" evidence="1">
    <location>
        <begin position="43"/>
        <end position="104"/>
    </location>
</feature>
<organism evidence="3">
    <name type="scientific">Tuwongella immobilis</name>
    <dbReference type="NCBI Taxonomy" id="692036"/>
    <lineage>
        <taxon>Bacteria</taxon>
        <taxon>Pseudomonadati</taxon>
        <taxon>Planctomycetota</taxon>
        <taxon>Planctomycetia</taxon>
        <taxon>Gemmatales</taxon>
        <taxon>Gemmataceae</taxon>
        <taxon>Tuwongella</taxon>
    </lineage>
</organism>
<protein>
    <submittedName>
        <fullName evidence="3">FG-GAP repeat domain protein</fullName>
    </submittedName>
</protein>
<evidence type="ECO:0000259" key="1">
    <source>
        <dbReference type="Pfam" id="PF18370"/>
    </source>
</evidence>
<evidence type="ECO:0000313" key="3">
    <source>
        <dbReference type="EMBL" id="VIP00950.1"/>
    </source>
</evidence>
<evidence type="ECO:0000259" key="2">
    <source>
        <dbReference type="Pfam" id="PF21348"/>
    </source>
</evidence>